<keyword evidence="3" id="KW-1185">Reference proteome</keyword>
<dbReference type="InterPro" id="IPR024983">
    <property type="entry name" value="CHAT_dom"/>
</dbReference>
<feature type="domain" description="CHAT" evidence="1">
    <location>
        <begin position="18"/>
        <end position="139"/>
    </location>
</feature>
<protein>
    <recommendedName>
        <fullName evidence="1">CHAT domain-containing protein</fullName>
    </recommendedName>
</protein>
<sequence length="154" mass="15773">MVTGVHKNGVVVPAVKGAVVEALGYAGVLHIAAHGMFSPRSPMLSSITLDDGPLMAYELLRVGRVPPVVVLSACEAGMAHAPMDGVTWGLAGAFLERGARCVIAGVVPVRDDEAQALMIRFHELLAAGHSPSEALAQASAETDVPGFACFGTGS</sequence>
<name>A0A919UNP7_9ACTN</name>
<evidence type="ECO:0000259" key="1">
    <source>
        <dbReference type="Pfam" id="PF12770"/>
    </source>
</evidence>
<proteinExistence type="predicted"/>
<dbReference type="Pfam" id="PF12770">
    <property type="entry name" value="CHAT"/>
    <property type="match status" value="1"/>
</dbReference>
<comment type="caution">
    <text evidence="2">The sequence shown here is derived from an EMBL/GenBank/DDBJ whole genome shotgun (WGS) entry which is preliminary data.</text>
</comment>
<dbReference type="EMBL" id="BOOA01000019">
    <property type="protein sequence ID" value="GIH24558.1"/>
    <property type="molecule type" value="Genomic_DNA"/>
</dbReference>
<reference evidence="2" key="1">
    <citation type="submission" date="2021-01" db="EMBL/GenBank/DDBJ databases">
        <title>Whole genome shotgun sequence of Acrocarpospora phusangensis NBRC 108782.</title>
        <authorList>
            <person name="Komaki H."/>
            <person name="Tamura T."/>
        </authorList>
    </citation>
    <scope>NUCLEOTIDE SEQUENCE</scope>
    <source>
        <strain evidence="2">NBRC 108782</strain>
    </source>
</reference>
<accession>A0A919UNP7</accession>
<organism evidence="2 3">
    <name type="scientific">Acrocarpospora phusangensis</name>
    <dbReference type="NCBI Taxonomy" id="1070424"/>
    <lineage>
        <taxon>Bacteria</taxon>
        <taxon>Bacillati</taxon>
        <taxon>Actinomycetota</taxon>
        <taxon>Actinomycetes</taxon>
        <taxon>Streptosporangiales</taxon>
        <taxon>Streptosporangiaceae</taxon>
        <taxon>Acrocarpospora</taxon>
    </lineage>
</organism>
<dbReference type="AlphaFoldDB" id="A0A919UNP7"/>
<evidence type="ECO:0000313" key="3">
    <source>
        <dbReference type="Proteomes" id="UP000640052"/>
    </source>
</evidence>
<dbReference type="Proteomes" id="UP000640052">
    <property type="component" value="Unassembled WGS sequence"/>
</dbReference>
<evidence type="ECO:0000313" key="2">
    <source>
        <dbReference type="EMBL" id="GIH24558.1"/>
    </source>
</evidence>
<gene>
    <name evidence="2" type="ORF">Aph01nite_28680</name>
</gene>